<dbReference type="PANTHER" id="PTHR24329">
    <property type="entry name" value="HOMEOBOX PROTEIN ARISTALESS"/>
    <property type="match status" value="1"/>
</dbReference>
<evidence type="ECO:0000256" key="5">
    <source>
        <dbReference type="ARBA" id="ARBA00023155"/>
    </source>
</evidence>
<evidence type="ECO:0000256" key="9">
    <source>
        <dbReference type="ARBA" id="ARBA00064347"/>
    </source>
</evidence>
<dbReference type="InterPro" id="IPR003654">
    <property type="entry name" value="OAR_dom"/>
</dbReference>
<evidence type="ECO:0000256" key="13">
    <source>
        <dbReference type="RuleBase" id="RU000682"/>
    </source>
</evidence>
<dbReference type="PROSITE" id="PS00027">
    <property type="entry name" value="HOMEOBOX_1"/>
    <property type="match status" value="1"/>
</dbReference>
<evidence type="ECO:0000256" key="8">
    <source>
        <dbReference type="ARBA" id="ARBA00058719"/>
    </source>
</evidence>
<dbReference type="InterPro" id="IPR017970">
    <property type="entry name" value="Homeobox_CS"/>
</dbReference>
<dbReference type="AlphaFoldDB" id="S7MBG7"/>
<accession>S7MBG7</accession>
<evidence type="ECO:0000256" key="10">
    <source>
        <dbReference type="ARBA" id="ARBA00070091"/>
    </source>
</evidence>
<dbReference type="GO" id="GO:0000977">
    <property type="term" value="F:RNA polymerase II transcription regulatory region sequence-specific DNA binding"/>
    <property type="evidence" value="ECO:0007669"/>
    <property type="project" value="TreeGrafter"/>
</dbReference>
<dbReference type="Pfam" id="PF00046">
    <property type="entry name" value="Homeodomain"/>
    <property type="match status" value="1"/>
</dbReference>
<keyword evidence="3" id="KW-0805">Transcription regulation</keyword>
<evidence type="ECO:0000256" key="1">
    <source>
        <dbReference type="ARBA" id="ARBA00004123"/>
    </source>
</evidence>
<evidence type="ECO:0000256" key="4">
    <source>
        <dbReference type="ARBA" id="ARBA00023125"/>
    </source>
</evidence>
<keyword evidence="4 12" id="KW-0238">DNA-binding</keyword>
<evidence type="ECO:0000313" key="18">
    <source>
        <dbReference type="Proteomes" id="UP000052978"/>
    </source>
</evidence>
<dbReference type="GO" id="GO:0005634">
    <property type="term" value="C:nucleus"/>
    <property type="evidence" value="ECO:0007669"/>
    <property type="project" value="UniProtKB-SubCell"/>
</dbReference>
<dbReference type="EMBL" id="KE161039">
    <property type="protein sequence ID" value="EPQ01434.1"/>
    <property type="molecule type" value="Genomic_DNA"/>
</dbReference>
<comment type="function">
    <text evidence="8">Transcription factor required for the formation of correct projections from nociceptive sensory neurons to the dorsal horn of the spinal cord and normal perception of pain.</text>
</comment>
<feature type="region of interest" description="Disordered" evidence="14">
    <location>
        <begin position="344"/>
        <end position="387"/>
    </location>
</feature>
<feature type="domain" description="OAR" evidence="16">
    <location>
        <begin position="328"/>
        <end position="341"/>
    </location>
</feature>
<evidence type="ECO:0000256" key="2">
    <source>
        <dbReference type="ARBA" id="ARBA00022473"/>
    </source>
</evidence>
<dbReference type="InterPro" id="IPR001356">
    <property type="entry name" value="HD"/>
</dbReference>
<keyword evidence="7 12" id="KW-0539">Nucleus</keyword>
<dbReference type="Pfam" id="PF03826">
    <property type="entry name" value="OAR"/>
    <property type="match status" value="1"/>
</dbReference>
<keyword evidence="2" id="KW-0217">Developmental protein</keyword>
<reference evidence="17 18" key="1">
    <citation type="journal article" date="2013" name="Nat. Commun.">
        <title>Genome analysis reveals insights into physiology and longevity of the Brandt's bat Myotis brandtii.</title>
        <authorList>
            <person name="Seim I."/>
            <person name="Fang X."/>
            <person name="Xiong Z."/>
            <person name="Lobanov A.V."/>
            <person name="Huang Z."/>
            <person name="Ma S."/>
            <person name="Feng Y."/>
            <person name="Turanov A.A."/>
            <person name="Zhu Y."/>
            <person name="Lenz T.L."/>
            <person name="Gerashchenko M.V."/>
            <person name="Fan D."/>
            <person name="Hee Yim S."/>
            <person name="Yao X."/>
            <person name="Jordan D."/>
            <person name="Xiong Y."/>
            <person name="Ma Y."/>
            <person name="Lyapunov A.N."/>
            <person name="Chen G."/>
            <person name="Kulakova O.I."/>
            <person name="Sun Y."/>
            <person name="Lee S.G."/>
            <person name="Bronson R.T."/>
            <person name="Moskalev A.A."/>
            <person name="Sunyaev S.R."/>
            <person name="Zhang G."/>
            <person name="Krogh A."/>
            <person name="Wang J."/>
            <person name="Gladyshev V.N."/>
        </authorList>
    </citation>
    <scope>NUCLEOTIDE SEQUENCE [LARGE SCALE GENOMIC DNA]</scope>
</reference>
<proteinExistence type="predicted"/>
<sequence length="387" mass="41677">MNGEANGRTAGTAPFGNHPPGDFDDGFLRRKQRRNRTTFTLQQLEALEAVFAQTHYPDVFTREELAMKINLTEARVQVWFQNRRAKWRKTERGSSDQEPGAKESMAEVTSPPVRNANSPPPGDQARSKKEALEAQQSLGRTVAPTGPFFPSCLPGTLLNTATYAQALSHVASLKGLRLQFRGAALADDLEARGVRLARLLPQVWFQNRRAKWRKTERGSSDQEPGAKESMAEVTSPPVRNANSPPPGDQARSKKEALEAQQSLGRTVAPTGPFFPSCLPGTLLNTATYAQALSHVASLKGGPLCSCCVPDPMGLSFLPPYGCQSNRTASVAALRMKAREHSEAVLQSANLLPATSSSPGPAGKPAPPDGSQDKTPSAKEQSEGEKSV</sequence>
<dbReference type="InterPro" id="IPR009057">
    <property type="entry name" value="Homeodomain-like_sf"/>
</dbReference>
<feature type="DNA-binding region" description="Homeobox" evidence="12">
    <location>
        <begin position="32"/>
        <end position="91"/>
    </location>
</feature>
<dbReference type="GO" id="GO:0000981">
    <property type="term" value="F:DNA-binding transcription factor activity, RNA polymerase II-specific"/>
    <property type="evidence" value="ECO:0007669"/>
    <property type="project" value="InterPro"/>
</dbReference>
<dbReference type="PANTHER" id="PTHR24329:SF542">
    <property type="entry name" value="DORSAL ROOT GANGLIA HOMEOBOX PROTEIN"/>
    <property type="match status" value="1"/>
</dbReference>
<comment type="subcellular location">
    <subcellularLocation>
        <location evidence="1 12 13">Nucleus</location>
    </subcellularLocation>
</comment>
<evidence type="ECO:0000256" key="12">
    <source>
        <dbReference type="PROSITE-ProRule" id="PRU00108"/>
    </source>
</evidence>
<evidence type="ECO:0000256" key="7">
    <source>
        <dbReference type="ARBA" id="ARBA00023242"/>
    </source>
</evidence>
<feature type="compositionally biased region" description="Basic and acidic residues" evidence="14">
    <location>
        <begin position="213"/>
        <end position="230"/>
    </location>
</feature>
<evidence type="ECO:0000256" key="11">
    <source>
        <dbReference type="ARBA" id="ARBA00078248"/>
    </source>
</evidence>
<feature type="compositionally biased region" description="Basic and acidic residues" evidence="14">
    <location>
        <begin position="375"/>
        <end position="387"/>
    </location>
</feature>
<name>S7MBG7_MYOBR</name>
<evidence type="ECO:0000313" key="17">
    <source>
        <dbReference type="EMBL" id="EPQ01434.1"/>
    </source>
</evidence>
<evidence type="ECO:0000256" key="6">
    <source>
        <dbReference type="ARBA" id="ARBA00023163"/>
    </source>
</evidence>
<dbReference type="eggNOG" id="KOG0490">
    <property type="taxonomic scope" value="Eukaryota"/>
</dbReference>
<feature type="DNA-binding region" description="Homeobox" evidence="12">
    <location>
        <begin position="187"/>
        <end position="216"/>
    </location>
</feature>
<dbReference type="FunFam" id="1.10.10.60:FF:000126">
    <property type="entry name" value="dorsal root ganglia homeobox protein-like"/>
    <property type="match status" value="1"/>
</dbReference>
<dbReference type="SMART" id="SM00389">
    <property type="entry name" value="HOX"/>
    <property type="match status" value="1"/>
</dbReference>
<comment type="subunit">
    <text evidence="9">Interacts with RGMB.</text>
</comment>
<dbReference type="Gene3D" id="1.10.10.60">
    <property type="entry name" value="Homeodomain-like"/>
    <property type="match status" value="2"/>
</dbReference>
<keyword evidence="5 12" id="KW-0371">Homeobox</keyword>
<dbReference type="InterPro" id="IPR050649">
    <property type="entry name" value="Paired_Homeobox_TFs"/>
</dbReference>
<evidence type="ECO:0000259" key="16">
    <source>
        <dbReference type="PROSITE" id="PS50803"/>
    </source>
</evidence>
<keyword evidence="18" id="KW-1185">Reference proteome</keyword>
<dbReference type="Proteomes" id="UP000052978">
    <property type="component" value="Unassembled WGS sequence"/>
</dbReference>
<dbReference type="PROSITE" id="PS50803">
    <property type="entry name" value="OAR"/>
    <property type="match status" value="1"/>
</dbReference>
<organism evidence="17 18">
    <name type="scientific">Myotis brandtii</name>
    <name type="common">Brandt's bat</name>
    <dbReference type="NCBI Taxonomy" id="109478"/>
    <lineage>
        <taxon>Eukaryota</taxon>
        <taxon>Metazoa</taxon>
        <taxon>Chordata</taxon>
        <taxon>Craniata</taxon>
        <taxon>Vertebrata</taxon>
        <taxon>Euteleostomi</taxon>
        <taxon>Mammalia</taxon>
        <taxon>Eutheria</taxon>
        <taxon>Laurasiatheria</taxon>
        <taxon>Chiroptera</taxon>
        <taxon>Yangochiroptera</taxon>
        <taxon>Vespertilionidae</taxon>
        <taxon>Myotis</taxon>
    </lineage>
</organism>
<evidence type="ECO:0000259" key="15">
    <source>
        <dbReference type="PROSITE" id="PS50071"/>
    </source>
</evidence>
<keyword evidence="6" id="KW-0804">Transcription</keyword>
<feature type="region of interest" description="Disordered" evidence="14">
    <location>
        <begin position="1"/>
        <end position="27"/>
    </location>
</feature>
<gene>
    <name evidence="17" type="ORF">D623_10007027</name>
</gene>
<dbReference type="SUPFAM" id="SSF46689">
    <property type="entry name" value="Homeodomain-like"/>
    <property type="match status" value="2"/>
</dbReference>
<protein>
    <recommendedName>
        <fullName evidence="10">Dorsal root ganglia homeobox protein</fullName>
    </recommendedName>
    <alternativeName>
        <fullName evidence="11">Paired-related homeobox protein-like 1</fullName>
    </alternativeName>
</protein>
<evidence type="ECO:0000256" key="3">
    <source>
        <dbReference type="ARBA" id="ARBA00023015"/>
    </source>
</evidence>
<evidence type="ECO:0000256" key="14">
    <source>
        <dbReference type="SAM" id="MobiDB-lite"/>
    </source>
</evidence>
<feature type="domain" description="Homeobox" evidence="15">
    <location>
        <begin position="30"/>
        <end position="90"/>
    </location>
</feature>
<feature type="compositionally biased region" description="Basic and acidic residues" evidence="14">
    <location>
        <begin position="88"/>
        <end position="105"/>
    </location>
</feature>
<feature type="region of interest" description="Disordered" evidence="14">
    <location>
        <begin position="86"/>
        <end position="136"/>
    </location>
</feature>
<feature type="domain" description="Homeobox" evidence="15">
    <location>
        <begin position="185"/>
        <end position="215"/>
    </location>
</feature>
<feature type="region of interest" description="Disordered" evidence="14">
    <location>
        <begin position="211"/>
        <end position="261"/>
    </location>
</feature>
<dbReference type="CDD" id="cd00086">
    <property type="entry name" value="homeodomain"/>
    <property type="match status" value="1"/>
</dbReference>
<dbReference type="PROSITE" id="PS50071">
    <property type="entry name" value="HOMEOBOX_2"/>
    <property type="match status" value="2"/>
</dbReference>